<reference evidence="1 2" key="1">
    <citation type="journal article" date="2014" name="Genome Announc.">
        <title>Draft Genome Sequence of the Agar-Degrading Bacterium Catenovulum sp. Strain DS-2, Isolated from Intestines of Haliotis diversicolor.</title>
        <authorList>
            <person name="Shan D."/>
            <person name="Li X."/>
            <person name="Gu Z."/>
            <person name="Wei G."/>
            <person name="Gao Z."/>
            <person name="Shao Z."/>
        </authorList>
    </citation>
    <scope>NUCLEOTIDE SEQUENCE [LARGE SCALE GENOMIC DNA]</scope>
    <source>
        <strain evidence="1 2">DS-2</strain>
    </source>
</reference>
<dbReference type="EMBL" id="ARZY01000078">
    <property type="protein sequence ID" value="EWH08090.1"/>
    <property type="molecule type" value="Genomic_DNA"/>
</dbReference>
<dbReference type="eggNOG" id="COG4096">
    <property type="taxonomic scope" value="Bacteria"/>
</dbReference>
<dbReference type="AlphaFoldDB" id="W7QRS4"/>
<organism evidence="1 2">
    <name type="scientific">Catenovulum agarivorans DS-2</name>
    <dbReference type="NCBI Taxonomy" id="1328313"/>
    <lineage>
        <taxon>Bacteria</taxon>
        <taxon>Pseudomonadati</taxon>
        <taxon>Pseudomonadota</taxon>
        <taxon>Gammaproteobacteria</taxon>
        <taxon>Alteromonadales</taxon>
        <taxon>Alteromonadaceae</taxon>
        <taxon>Catenovulum</taxon>
    </lineage>
</organism>
<dbReference type="Proteomes" id="UP000019276">
    <property type="component" value="Unassembled WGS sequence"/>
</dbReference>
<dbReference type="STRING" id="1328313.DS2_19151"/>
<accession>W7QRS4</accession>
<comment type="caution">
    <text evidence="1">The sequence shown here is derived from an EMBL/GenBank/DDBJ whole genome shotgun (WGS) entry which is preliminary data.</text>
</comment>
<proteinExistence type="predicted"/>
<evidence type="ECO:0000313" key="1">
    <source>
        <dbReference type="EMBL" id="EWH08090.1"/>
    </source>
</evidence>
<protein>
    <submittedName>
        <fullName evidence="1">EcoEI R domain protein</fullName>
    </submittedName>
</protein>
<gene>
    <name evidence="1" type="ORF">DS2_19151</name>
</gene>
<name>W7QRS4_9ALTE</name>
<sequence>MRISDMMRETVSTELSRERLTALIELSGLGTVKDTSTAFGGKPVQLLAAFKQLQQQLYY</sequence>
<keyword evidence="2" id="KW-1185">Reference proteome</keyword>
<evidence type="ECO:0000313" key="2">
    <source>
        <dbReference type="Proteomes" id="UP000019276"/>
    </source>
</evidence>